<proteinExistence type="predicted"/>
<keyword evidence="1" id="KW-0175">Coiled coil</keyword>
<dbReference type="InterPro" id="IPR029044">
    <property type="entry name" value="Nucleotide-diphossugar_trans"/>
</dbReference>
<keyword evidence="4" id="KW-1185">Reference proteome</keyword>
<evidence type="ECO:0000313" key="4">
    <source>
        <dbReference type="Proteomes" id="UP000599688"/>
    </source>
</evidence>
<gene>
    <name evidence="3" type="ORF">GCM10010831_10320</name>
</gene>
<dbReference type="InterPro" id="IPR001173">
    <property type="entry name" value="Glyco_trans_2-like"/>
</dbReference>
<evidence type="ECO:0000313" key="3">
    <source>
        <dbReference type="EMBL" id="GGE10771.1"/>
    </source>
</evidence>
<name>A0A916ZRL6_9FLAO</name>
<evidence type="ECO:0000256" key="1">
    <source>
        <dbReference type="SAM" id="Coils"/>
    </source>
</evidence>
<dbReference type="EMBL" id="BMGL01000005">
    <property type="protein sequence ID" value="GGE10771.1"/>
    <property type="molecule type" value="Genomic_DNA"/>
</dbReference>
<dbReference type="Pfam" id="PF00535">
    <property type="entry name" value="Glycos_transf_2"/>
    <property type="match status" value="1"/>
</dbReference>
<reference evidence="3 4" key="1">
    <citation type="journal article" date="2014" name="Int. J. Syst. Evol. Microbiol.">
        <title>Complete genome sequence of Corynebacterium casei LMG S-19264T (=DSM 44701T), isolated from a smear-ripened cheese.</title>
        <authorList>
            <consortium name="US DOE Joint Genome Institute (JGI-PGF)"/>
            <person name="Walter F."/>
            <person name="Albersmeier A."/>
            <person name="Kalinowski J."/>
            <person name="Ruckert C."/>
        </authorList>
    </citation>
    <scope>NUCLEOTIDE SEQUENCE [LARGE SCALE GENOMIC DNA]</scope>
    <source>
        <strain evidence="3 4">CGMCC 1.12925</strain>
    </source>
</reference>
<accession>A0A916ZRL6</accession>
<dbReference type="AlphaFoldDB" id="A0A916ZRL6"/>
<dbReference type="SUPFAM" id="SSF53448">
    <property type="entry name" value="Nucleotide-diphospho-sugar transferases"/>
    <property type="match status" value="1"/>
</dbReference>
<feature type="domain" description="Glycosyltransferase 2-like" evidence="2">
    <location>
        <begin position="14"/>
        <end position="148"/>
    </location>
</feature>
<dbReference type="Gene3D" id="3.90.550.10">
    <property type="entry name" value="Spore Coat Polysaccharide Biosynthesis Protein SpsA, Chain A"/>
    <property type="match status" value="1"/>
</dbReference>
<organism evidence="3 4">
    <name type="scientific">Psychroflexus salis</name>
    <dbReference type="NCBI Taxonomy" id="1526574"/>
    <lineage>
        <taxon>Bacteria</taxon>
        <taxon>Pseudomonadati</taxon>
        <taxon>Bacteroidota</taxon>
        <taxon>Flavobacteriia</taxon>
        <taxon>Flavobacteriales</taxon>
        <taxon>Flavobacteriaceae</taxon>
        <taxon>Psychroflexus</taxon>
    </lineage>
</organism>
<dbReference type="RefSeq" id="WP_188405739.1">
    <property type="nucleotide sequence ID" value="NZ_BMGL01000005.1"/>
</dbReference>
<comment type="caution">
    <text evidence="3">The sequence shown here is derived from an EMBL/GenBank/DDBJ whole genome shotgun (WGS) entry which is preliminary data.</text>
</comment>
<protein>
    <recommendedName>
        <fullName evidence="2">Glycosyltransferase 2-like domain-containing protein</fullName>
    </recommendedName>
</protein>
<evidence type="ECO:0000259" key="2">
    <source>
        <dbReference type="Pfam" id="PF00535"/>
    </source>
</evidence>
<feature type="coiled-coil region" evidence="1">
    <location>
        <begin position="34"/>
        <end position="61"/>
    </location>
</feature>
<sequence>MKSTLVTFFYPNVKSFIFGLVASINEQSLLPNELIVFNDNMEGVEEELEELKINFKIIQVKGTPFENRLEAFEFLKTLNTDYIIFQDADDLMGPKRIEVVVGKLKKHDLVVNDLSLMTYNGDLYRENIWSDRLKNNFKINDQFINDKNIIGLGNTSIKKNVLIDLNIVTANREIYAADWFIFYQLLKDHTINAIFTSETSTYYRQHQNNISTLHKTSNEALERLIKVRKAHYEGLESAGYDMKLESLNLKNIKLNSITNTLESRHDSFWWET</sequence>
<dbReference type="Proteomes" id="UP000599688">
    <property type="component" value="Unassembled WGS sequence"/>
</dbReference>